<dbReference type="RefSeq" id="WP_116496113.1">
    <property type="nucleotide sequence ID" value="NZ_QENZ01000003.1"/>
</dbReference>
<keyword evidence="6 7" id="KW-0472">Membrane</keyword>
<dbReference type="PANTHER" id="PTHR30221:SF1">
    <property type="entry name" value="SMALL-CONDUCTANCE MECHANOSENSITIVE CHANNEL"/>
    <property type="match status" value="1"/>
</dbReference>
<keyword evidence="5 7" id="KW-1133">Transmembrane helix</keyword>
<dbReference type="InterPro" id="IPR006685">
    <property type="entry name" value="MscS_channel_2nd"/>
</dbReference>
<feature type="domain" description="Mechanosensitive ion channel MscS" evidence="8">
    <location>
        <begin position="115"/>
        <end position="179"/>
    </location>
</feature>
<evidence type="ECO:0000256" key="2">
    <source>
        <dbReference type="ARBA" id="ARBA00008017"/>
    </source>
</evidence>
<comment type="caution">
    <text evidence="11">The sequence shown here is derived from an EMBL/GenBank/DDBJ whole genome shotgun (WGS) entry which is preliminary data.</text>
</comment>
<dbReference type="Gene3D" id="2.30.30.60">
    <property type="match status" value="1"/>
</dbReference>
<dbReference type="GO" id="GO:0005886">
    <property type="term" value="C:plasma membrane"/>
    <property type="evidence" value="ECO:0007669"/>
    <property type="project" value="UniProtKB-SubCell"/>
</dbReference>
<keyword evidence="12" id="KW-1185">Reference proteome</keyword>
<dbReference type="Gene3D" id="1.10.287.1260">
    <property type="match status" value="1"/>
</dbReference>
<evidence type="ECO:0000256" key="6">
    <source>
        <dbReference type="ARBA" id="ARBA00023136"/>
    </source>
</evidence>
<accession>A0A7L4US27</accession>
<dbReference type="InterPro" id="IPR045275">
    <property type="entry name" value="MscS_archaea/bacteria_type"/>
</dbReference>
<gene>
    <name evidence="11" type="ORF">C7377_0913</name>
</gene>
<dbReference type="SUPFAM" id="SSF50182">
    <property type="entry name" value="Sm-like ribonucleoproteins"/>
    <property type="match status" value="1"/>
</dbReference>
<dbReference type="InterPro" id="IPR049278">
    <property type="entry name" value="MS_channel_C"/>
</dbReference>
<dbReference type="AlphaFoldDB" id="A0A7L4US27"/>
<evidence type="ECO:0000313" key="12">
    <source>
        <dbReference type="Proteomes" id="UP000251835"/>
    </source>
</evidence>
<evidence type="ECO:0000313" key="11">
    <source>
        <dbReference type="EMBL" id="PVX52585.1"/>
    </source>
</evidence>
<dbReference type="Pfam" id="PF00924">
    <property type="entry name" value="MS_channel_2nd"/>
    <property type="match status" value="1"/>
</dbReference>
<dbReference type="PANTHER" id="PTHR30221">
    <property type="entry name" value="SMALL-CONDUCTANCE MECHANOSENSITIVE CHANNEL"/>
    <property type="match status" value="1"/>
</dbReference>
<evidence type="ECO:0000259" key="10">
    <source>
        <dbReference type="Pfam" id="PF21088"/>
    </source>
</evidence>
<dbReference type="EMBL" id="QENZ01000003">
    <property type="protein sequence ID" value="PVX52585.1"/>
    <property type="molecule type" value="Genomic_DNA"/>
</dbReference>
<keyword evidence="3" id="KW-1003">Cell membrane</keyword>
<dbReference type="GO" id="GO:0008381">
    <property type="term" value="F:mechanosensitive monoatomic ion channel activity"/>
    <property type="evidence" value="ECO:0007669"/>
    <property type="project" value="InterPro"/>
</dbReference>
<dbReference type="InterPro" id="IPR023408">
    <property type="entry name" value="MscS_beta-dom_sf"/>
</dbReference>
<feature type="domain" description="Mechanosensitive ion channel transmembrane helices 2/3" evidence="10">
    <location>
        <begin position="70"/>
        <end position="113"/>
    </location>
</feature>
<dbReference type="Proteomes" id="UP000251835">
    <property type="component" value="Unassembled WGS sequence"/>
</dbReference>
<evidence type="ECO:0000256" key="3">
    <source>
        <dbReference type="ARBA" id="ARBA00022475"/>
    </source>
</evidence>
<evidence type="ECO:0000259" key="8">
    <source>
        <dbReference type="Pfam" id="PF00924"/>
    </source>
</evidence>
<dbReference type="InterPro" id="IPR011066">
    <property type="entry name" value="MscS_channel_C_sf"/>
</dbReference>
<dbReference type="OrthoDB" id="9809206at2"/>
<comment type="similarity">
    <text evidence="2">Belongs to the MscS (TC 1.A.23) family.</text>
</comment>
<proteinExistence type="inferred from homology"/>
<feature type="transmembrane region" description="Helical" evidence="7">
    <location>
        <begin position="67"/>
        <end position="87"/>
    </location>
</feature>
<feature type="domain" description="Mechanosensitive ion channel MscS C-terminal" evidence="9">
    <location>
        <begin position="189"/>
        <end position="272"/>
    </location>
</feature>
<evidence type="ECO:0000256" key="7">
    <source>
        <dbReference type="SAM" id="Phobius"/>
    </source>
</evidence>
<sequence length="289" mass="32430">MDEQMNGSWEKLMTKLEGWLDTLITNTPNIILAIAVFTLSYFLSRLFEKSFRKYLKRFIKQTSIRNLAANILSIITLSLGLFLALAILNLDEVLKTILASAGVAGLAIGLALQGTLTNTFSGISLALNEVVHVGDWIDSNGFSGEVLEINLRSIKVKEGDNNIVVIPNKLVLQSPFKNYGLNSRIRTDISCGVHYDSDLEEVRDIAIATIKEIFPPNPLEDIEFYYQEFADSSINFKMRFWINGKKAIDILKAKSEAIIALKKAFDKNDIEIPFPIRTLISQPNEVEKE</sequence>
<dbReference type="InterPro" id="IPR049142">
    <property type="entry name" value="MS_channel_1st"/>
</dbReference>
<reference evidence="11 12" key="1">
    <citation type="submission" date="2018-05" db="EMBL/GenBank/DDBJ databases">
        <title>Genomic Encyclopedia of Type Strains, Phase IV (KMG-IV): sequencing the most valuable type-strain genomes for metagenomic binning, comparative biology and taxonomic classification.</title>
        <authorList>
            <person name="Goeker M."/>
        </authorList>
    </citation>
    <scope>NUCLEOTIDE SEQUENCE [LARGE SCALE GENOMIC DNA]</scope>
    <source>
        <strain evidence="11 12">DSM 28579</strain>
    </source>
</reference>
<protein>
    <submittedName>
        <fullName evidence="11">Small conductance mechanosensitive channel</fullName>
    </submittedName>
</protein>
<dbReference type="Gene3D" id="3.30.70.100">
    <property type="match status" value="1"/>
</dbReference>
<dbReference type="SUPFAM" id="SSF82861">
    <property type="entry name" value="Mechanosensitive channel protein MscS (YggB), transmembrane region"/>
    <property type="match status" value="1"/>
</dbReference>
<keyword evidence="4 7" id="KW-0812">Transmembrane</keyword>
<dbReference type="Pfam" id="PF21082">
    <property type="entry name" value="MS_channel_3rd"/>
    <property type="match status" value="1"/>
</dbReference>
<evidence type="ECO:0000256" key="1">
    <source>
        <dbReference type="ARBA" id="ARBA00004651"/>
    </source>
</evidence>
<dbReference type="SUPFAM" id="SSF82689">
    <property type="entry name" value="Mechanosensitive channel protein MscS (YggB), C-terminal domain"/>
    <property type="match status" value="1"/>
</dbReference>
<evidence type="ECO:0000259" key="9">
    <source>
        <dbReference type="Pfam" id="PF21082"/>
    </source>
</evidence>
<comment type="subcellular location">
    <subcellularLocation>
        <location evidence="1">Cell membrane</location>
        <topology evidence="1">Multi-pass membrane protein</topology>
    </subcellularLocation>
</comment>
<feature type="transmembrane region" description="Helical" evidence="7">
    <location>
        <begin position="30"/>
        <end position="47"/>
    </location>
</feature>
<dbReference type="InterPro" id="IPR011014">
    <property type="entry name" value="MscS_channel_TM-2"/>
</dbReference>
<name>A0A7L4US27_BALHA</name>
<organism evidence="11 12">
    <name type="scientific">Balneicella halophila</name>
    <dbReference type="NCBI Taxonomy" id="1537566"/>
    <lineage>
        <taxon>Bacteria</taxon>
        <taxon>Pseudomonadati</taxon>
        <taxon>Bacteroidota</taxon>
        <taxon>Bacteroidia</taxon>
        <taxon>Bacteroidales</taxon>
        <taxon>Balneicellaceae</taxon>
        <taxon>Balneicella</taxon>
    </lineage>
</organism>
<evidence type="ECO:0000256" key="5">
    <source>
        <dbReference type="ARBA" id="ARBA00022989"/>
    </source>
</evidence>
<dbReference type="Pfam" id="PF21088">
    <property type="entry name" value="MS_channel_1st"/>
    <property type="match status" value="1"/>
</dbReference>
<dbReference type="InterPro" id="IPR010920">
    <property type="entry name" value="LSM_dom_sf"/>
</dbReference>
<evidence type="ECO:0000256" key="4">
    <source>
        <dbReference type="ARBA" id="ARBA00022692"/>
    </source>
</evidence>